<dbReference type="PANTHER" id="PTHR47372">
    <property type="entry name" value="DAUER UP-REGULATED-RELATED"/>
    <property type="match status" value="1"/>
</dbReference>
<gene>
    <name evidence="1" type="ORF">SAMN05444123_11386</name>
</gene>
<dbReference type="EMBL" id="FODT01000013">
    <property type="protein sequence ID" value="SEP29798.1"/>
    <property type="molecule type" value="Genomic_DNA"/>
</dbReference>
<sequence>MAHDARTLDQIRRDTERARAGLTETVGELRATVADTASDLRERYSPQAIKDDVSHYIKTRGEEIADKVSDTIRNNPVQAVAVGATLAYPLWKIVRAIPTPVLMVGAGLYLAGSKSGQQLTQRASDAAVDLAGDVERRARAFGADAVDTAEAAREYATGAAQAVGEAATSRANEFRRAAISTAADLKNKGEQFGRNVSAQVDDLGRTAAAAGGAFAGEVDDVVGRGAGIAGSVTDTLRDTAASVRDAAASVRDNAADAAMRLRDKVSETADSGLDAAARVRERATDIGNRAGKSFTDTVSNHPLLVAGIGLVVGGLIASAIPRLRAERQVFGNAGPKMRDQAENTMARGVETVKQKGRDVYESAVNAAEDEGLTREKMGDQVRDLGDRARKVAEAAVSTFESPSQNKH</sequence>
<accession>A0A1H8WRU4</accession>
<dbReference type="AlphaFoldDB" id="A0A1H8WRU4"/>
<evidence type="ECO:0008006" key="3">
    <source>
        <dbReference type="Google" id="ProtNLM"/>
    </source>
</evidence>
<dbReference type="PANTHER" id="PTHR47372:SF11">
    <property type="entry name" value="RE19971P"/>
    <property type="match status" value="1"/>
</dbReference>
<dbReference type="Proteomes" id="UP000199615">
    <property type="component" value="Unassembled WGS sequence"/>
</dbReference>
<reference evidence="2" key="1">
    <citation type="submission" date="2016-10" db="EMBL/GenBank/DDBJ databases">
        <authorList>
            <person name="Varghese N."/>
            <person name="Submissions S."/>
        </authorList>
    </citation>
    <scope>NUCLEOTIDE SEQUENCE [LARGE SCALE GENOMIC DNA]</scope>
    <source>
        <strain evidence="2">DSM 123</strain>
    </source>
</reference>
<name>A0A1H8WRU4_9BRAD</name>
<evidence type="ECO:0000313" key="2">
    <source>
        <dbReference type="Proteomes" id="UP000199615"/>
    </source>
</evidence>
<organism evidence="1 2">
    <name type="scientific">Rhodopseudomonas pseudopalustris</name>
    <dbReference type="NCBI Taxonomy" id="1513892"/>
    <lineage>
        <taxon>Bacteria</taxon>
        <taxon>Pseudomonadati</taxon>
        <taxon>Pseudomonadota</taxon>
        <taxon>Alphaproteobacteria</taxon>
        <taxon>Hyphomicrobiales</taxon>
        <taxon>Nitrobacteraceae</taxon>
        <taxon>Rhodopseudomonas</taxon>
    </lineage>
</organism>
<dbReference type="RefSeq" id="WP_092686041.1">
    <property type="nucleotide sequence ID" value="NZ_FODT01000013.1"/>
</dbReference>
<proteinExistence type="predicted"/>
<keyword evidence="2" id="KW-1185">Reference proteome</keyword>
<protein>
    <recommendedName>
        <fullName evidence="3">Late embryogenesis abundant protein</fullName>
    </recommendedName>
</protein>
<dbReference type="OrthoDB" id="8135650at2"/>
<evidence type="ECO:0000313" key="1">
    <source>
        <dbReference type="EMBL" id="SEP29798.1"/>
    </source>
</evidence>